<dbReference type="Pfam" id="PF00026">
    <property type="entry name" value="Asp"/>
    <property type="match status" value="1"/>
</dbReference>
<dbReference type="KEGG" id="vda:VDAG_03845"/>
<dbReference type="AlphaFoldDB" id="G2X0R6"/>
<evidence type="ECO:0000259" key="2">
    <source>
        <dbReference type="PROSITE" id="PS51767"/>
    </source>
</evidence>
<gene>
    <name evidence="3" type="ORF">VDAG_03845</name>
</gene>
<reference evidence="3 4" key="1">
    <citation type="submission" date="2008-03" db="EMBL/GenBank/DDBJ databases">
        <title>The Genome Sequence of Verticillium dahliae VdLs.17.</title>
        <authorList>
            <consortium name="The Broad Institute Genome Sequencing Platform"/>
            <person name="Ma L.-J.J."/>
            <person name="Klosterman S.J."/>
            <person name="Subbarao K."/>
            <person name="Dobinson K."/>
            <person name="Veronese P."/>
            <person name="Kang S."/>
            <person name="Gold S.E."/>
            <person name="Young S."/>
            <person name="Jaffe D."/>
            <person name="Gnerre S."/>
            <person name="Berlin A."/>
            <person name="Heiman D."/>
            <person name="Hepburn T."/>
            <person name="Sykes S."/>
            <person name="Alvarado L."/>
            <person name="Kodira C.D."/>
            <person name="Lander E."/>
            <person name="Galagan J."/>
            <person name="Nusbaum C."/>
            <person name="Birren B."/>
        </authorList>
    </citation>
    <scope>NUCLEOTIDE SEQUENCE [LARGE SCALE GENOMIC DNA]</scope>
    <source>
        <strain evidence="4">VdLs.17 / ATCC MYA-4575 / FGSC 10137</strain>
    </source>
</reference>
<dbReference type="Proteomes" id="UP000001611">
    <property type="component" value="Chromosome 3"/>
</dbReference>
<evidence type="ECO:0000256" key="1">
    <source>
        <dbReference type="SAM" id="SignalP"/>
    </source>
</evidence>
<dbReference type="OrthoDB" id="10400062at2759"/>
<keyword evidence="4" id="KW-1185">Reference proteome</keyword>
<dbReference type="InterPro" id="IPR021109">
    <property type="entry name" value="Peptidase_aspartic_dom_sf"/>
</dbReference>
<evidence type="ECO:0000313" key="3">
    <source>
        <dbReference type="EMBL" id="EGY22407.1"/>
    </source>
</evidence>
<dbReference type="SUPFAM" id="SSF50630">
    <property type="entry name" value="Acid proteases"/>
    <property type="match status" value="1"/>
</dbReference>
<name>G2X0R6_VERDV</name>
<dbReference type="OMA" id="VSSEDSW"/>
<accession>G2X0R6</accession>
<dbReference type="RefSeq" id="XP_009652224.1">
    <property type="nucleotide sequence ID" value="XM_009653929.1"/>
</dbReference>
<dbReference type="InParanoid" id="G2X0R6"/>
<protein>
    <recommendedName>
        <fullName evidence="2">Peptidase A1 domain-containing protein</fullName>
    </recommendedName>
</protein>
<feature type="signal peptide" evidence="1">
    <location>
        <begin position="1"/>
        <end position="16"/>
    </location>
</feature>
<dbReference type="EMBL" id="DS572700">
    <property type="protein sequence ID" value="EGY22407.1"/>
    <property type="molecule type" value="Genomic_DNA"/>
</dbReference>
<proteinExistence type="predicted"/>
<dbReference type="GeneID" id="20705308"/>
<sequence length="385" mass="42078">MESIVVLLFAVCNSYGLLSLLQERPQFTQPNGFIKLLLQTPHAFKSGGEFEHQGKLSLPPSVDTFNLQPGDPSHMNMYYEQSPVGVFGLGQEIPGVFRFGLLDRLVQTGQIDSRSFSLSLTHESSRDPGVVIEGKFHKTTNEDAWNVKDLTGRAGSLTLGGIDVGKYYGPMNHVRLLEDPTHQHSTSYCVSLAKLQILVSDSDSMVALANDDRPACFNTRNRLTRFPAEAFDVILGIFDPYSLPKAGRDGEVLYSLPCSFDGAEYIRFGFGGAGDLSAFDIDVAIEDLILDPVTDAESQGACLLGISRGDASTDFILGETFLAAVTGIIPPLRAIARMQAKEQQPCLTWIRRPFTLRPMLTAALTWSLGDRIPSTSGLMVRANLL</sequence>
<feature type="chain" id="PRO_5003439303" description="Peptidase A1 domain-containing protein" evidence="1">
    <location>
        <begin position="17"/>
        <end position="385"/>
    </location>
</feature>
<keyword evidence="1" id="KW-0732">Signal</keyword>
<organism evidence="3 4">
    <name type="scientific">Verticillium dahliae (strain VdLs.17 / ATCC MYA-4575 / FGSC 10137)</name>
    <name type="common">Verticillium wilt</name>
    <dbReference type="NCBI Taxonomy" id="498257"/>
    <lineage>
        <taxon>Eukaryota</taxon>
        <taxon>Fungi</taxon>
        <taxon>Dikarya</taxon>
        <taxon>Ascomycota</taxon>
        <taxon>Pezizomycotina</taxon>
        <taxon>Sordariomycetes</taxon>
        <taxon>Hypocreomycetidae</taxon>
        <taxon>Glomerellales</taxon>
        <taxon>Plectosphaerellaceae</taxon>
        <taxon>Verticillium</taxon>
    </lineage>
</organism>
<dbReference type="HOGENOM" id="CLU_718044_0_0_1"/>
<dbReference type="Gene3D" id="2.40.70.10">
    <property type="entry name" value="Acid Proteases"/>
    <property type="match status" value="1"/>
</dbReference>
<dbReference type="PROSITE" id="PS51767">
    <property type="entry name" value="PEPTIDASE_A1"/>
    <property type="match status" value="1"/>
</dbReference>
<evidence type="ECO:0000313" key="4">
    <source>
        <dbReference type="Proteomes" id="UP000001611"/>
    </source>
</evidence>
<feature type="domain" description="Peptidase A1" evidence="2">
    <location>
        <begin position="1"/>
        <end position="341"/>
    </location>
</feature>
<dbReference type="eggNOG" id="ENOG502T570">
    <property type="taxonomic scope" value="Eukaryota"/>
</dbReference>
<dbReference type="InterPro" id="IPR033121">
    <property type="entry name" value="PEPTIDASE_A1"/>
</dbReference>